<organism evidence="1 2">
    <name type="scientific">Popillia japonica</name>
    <name type="common">Japanese beetle</name>
    <dbReference type="NCBI Taxonomy" id="7064"/>
    <lineage>
        <taxon>Eukaryota</taxon>
        <taxon>Metazoa</taxon>
        <taxon>Ecdysozoa</taxon>
        <taxon>Arthropoda</taxon>
        <taxon>Hexapoda</taxon>
        <taxon>Insecta</taxon>
        <taxon>Pterygota</taxon>
        <taxon>Neoptera</taxon>
        <taxon>Endopterygota</taxon>
        <taxon>Coleoptera</taxon>
        <taxon>Polyphaga</taxon>
        <taxon>Scarabaeiformia</taxon>
        <taxon>Scarabaeidae</taxon>
        <taxon>Rutelinae</taxon>
        <taxon>Popillia</taxon>
    </lineage>
</organism>
<dbReference type="AlphaFoldDB" id="A0AAW1L7T4"/>
<comment type="caution">
    <text evidence="1">The sequence shown here is derived from an EMBL/GenBank/DDBJ whole genome shotgun (WGS) entry which is preliminary data.</text>
</comment>
<dbReference type="EMBL" id="JASPKY010000159">
    <property type="protein sequence ID" value="KAK9729579.1"/>
    <property type="molecule type" value="Genomic_DNA"/>
</dbReference>
<keyword evidence="2" id="KW-1185">Reference proteome</keyword>
<sequence length="148" mass="16976">MILKVGVCLASPSKSIDTYFKQIMVRLKKTLSENKMASFEVSIRSNDEQEEFCEIRFVNVENLKVLFCEFENKPHTHFYIKDLEIINEDIPPDVITLQYNMLNVVNIYHIRFGSVSDKEAFLNIGFPDRMSDSGQSSSSTPSPSEINN</sequence>
<accession>A0AAW1L7T4</accession>
<dbReference type="Proteomes" id="UP001458880">
    <property type="component" value="Unassembled WGS sequence"/>
</dbReference>
<name>A0AAW1L7T4_POPJA</name>
<gene>
    <name evidence="1" type="ORF">QE152_g15865</name>
</gene>
<proteinExistence type="predicted"/>
<reference evidence="1 2" key="1">
    <citation type="journal article" date="2024" name="BMC Genomics">
        <title>De novo assembly and annotation of Popillia japonica's genome with initial clues to its potential as an invasive pest.</title>
        <authorList>
            <person name="Cucini C."/>
            <person name="Boschi S."/>
            <person name="Funari R."/>
            <person name="Cardaioli E."/>
            <person name="Iannotti N."/>
            <person name="Marturano G."/>
            <person name="Paoli F."/>
            <person name="Bruttini M."/>
            <person name="Carapelli A."/>
            <person name="Frati F."/>
            <person name="Nardi F."/>
        </authorList>
    </citation>
    <scope>NUCLEOTIDE SEQUENCE [LARGE SCALE GENOMIC DNA]</scope>
    <source>
        <strain evidence="1">DMR45628</strain>
    </source>
</reference>
<evidence type="ECO:0000313" key="1">
    <source>
        <dbReference type="EMBL" id="KAK9729579.1"/>
    </source>
</evidence>
<protein>
    <submittedName>
        <fullName evidence="1">Uncharacterized protein</fullName>
    </submittedName>
</protein>
<evidence type="ECO:0000313" key="2">
    <source>
        <dbReference type="Proteomes" id="UP001458880"/>
    </source>
</evidence>